<dbReference type="SUPFAM" id="SSF47113">
    <property type="entry name" value="Histone-fold"/>
    <property type="match status" value="1"/>
</dbReference>
<keyword evidence="6" id="KW-0539">Nucleus</keyword>
<dbReference type="Pfam" id="PF16211">
    <property type="entry name" value="Histone_H2A_C"/>
    <property type="match status" value="1"/>
</dbReference>
<sequence length="76" mass="7970">MAGGKAGKESGKAKTKAILEHLTAEMLELAGNVKRVTPRHLQLAICGDEELDSLIKATVAGDGIIPHTHTSLIGKK</sequence>
<dbReference type="Proteomes" id="UP000233220">
    <property type="component" value="Unplaced"/>
</dbReference>
<dbReference type="STRING" id="39432.ENSSBOP00000010931"/>
<dbReference type="PRINTS" id="PR00620">
    <property type="entry name" value="HISTONEH2A"/>
</dbReference>
<feature type="domain" description="Histone H2A C-terminal" evidence="7">
    <location>
        <begin position="49"/>
        <end position="76"/>
    </location>
</feature>
<name>A0A2K6SU76_SAIBB</name>
<reference evidence="8" key="2">
    <citation type="submission" date="2025-09" db="UniProtKB">
        <authorList>
            <consortium name="Ensembl"/>
        </authorList>
    </citation>
    <scope>IDENTIFICATION</scope>
</reference>
<keyword evidence="4 6" id="KW-0238">DNA-binding</keyword>
<proteinExistence type="inferred from homology"/>
<evidence type="ECO:0000313" key="9">
    <source>
        <dbReference type="Proteomes" id="UP000233220"/>
    </source>
</evidence>
<evidence type="ECO:0000256" key="2">
    <source>
        <dbReference type="ARBA" id="ARBA00022454"/>
    </source>
</evidence>
<evidence type="ECO:0000256" key="3">
    <source>
        <dbReference type="ARBA" id="ARBA00022843"/>
    </source>
</evidence>
<keyword evidence="3" id="KW-0832">Ubl conjugation</keyword>
<dbReference type="SMART" id="SM00414">
    <property type="entry name" value="H2A"/>
    <property type="match status" value="1"/>
</dbReference>
<evidence type="ECO:0000256" key="5">
    <source>
        <dbReference type="ARBA" id="ARBA00023269"/>
    </source>
</evidence>
<dbReference type="InterPro" id="IPR002119">
    <property type="entry name" value="Histone_H2A"/>
</dbReference>
<evidence type="ECO:0000256" key="4">
    <source>
        <dbReference type="ARBA" id="ARBA00023125"/>
    </source>
</evidence>
<evidence type="ECO:0000256" key="6">
    <source>
        <dbReference type="RuleBase" id="RU003767"/>
    </source>
</evidence>
<dbReference type="Ensembl" id="ENSSBOT00000027710.1">
    <property type="protein sequence ID" value="ENSSBOP00000010931.1"/>
    <property type="gene ID" value="ENSSBOG00000022296.1"/>
</dbReference>
<keyword evidence="5 6" id="KW-0544">Nucleosome core</keyword>
<comment type="similarity">
    <text evidence="6">Belongs to the histone H2A family.</text>
</comment>
<dbReference type="GO" id="GO:0005634">
    <property type="term" value="C:nucleus"/>
    <property type="evidence" value="ECO:0007669"/>
    <property type="project" value="UniProtKB-SubCell"/>
</dbReference>
<organism evidence="8 9">
    <name type="scientific">Saimiri boliviensis boliviensis</name>
    <name type="common">Bolivian squirrel monkey</name>
    <dbReference type="NCBI Taxonomy" id="39432"/>
    <lineage>
        <taxon>Eukaryota</taxon>
        <taxon>Metazoa</taxon>
        <taxon>Chordata</taxon>
        <taxon>Craniata</taxon>
        <taxon>Vertebrata</taxon>
        <taxon>Euteleostomi</taxon>
        <taxon>Mammalia</taxon>
        <taxon>Eutheria</taxon>
        <taxon>Euarchontoglires</taxon>
        <taxon>Primates</taxon>
        <taxon>Haplorrhini</taxon>
        <taxon>Platyrrhini</taxon>
        <taxon>Cebidae</taxon>
        <taxon>Saimiriinae</taxon>
        <taxon>Saimiri</taxon>
    </lineage>
</organism>
<dbReference type="GO" id="GO:0030527">
    <property type="term" value="F:structural constituent of chromatin"/>
    <property type="evidence" value="ECO:0007669"/>
    <property type="project" value="InterPro"/>
</dbReference>
<evidence type="ECO:0000259" key="7">
    <source>
        <dbReference type="Pfam" id="PF16211"/>
    </source>
</evidence>
<dbReference type="InterPro" id="IPR009072">
    <property type="entry name" value="Histone-fold"/>
</dbReference>
<evidence type="ECO:0000313" key="8">
    <source>
        <dbReference type="Ensembl" id="ENSSBOP00000010931.1"/>
    </source>
</evidence>
<comment type="subcellular location">
    <subcellularLocation>
        <location evidence="1">Chromosome</location>
    </subcellularLocation>
    <subcellularLocation>
        <location evidence="6">Nucleus</location>
    </subcellularLocation>
</comment>
<dbReference type="Gene3D" id="1.10.20.10">
    <property type="entry name" value="Histone, subunit A"/>
    <property type="match status" value="1"/>
</dbReference>
<dbReference type="GO" id="GO:0046982">
    <property type="term" value="F:protein heterodimerization activity"/>
    <property type="evidence" value="ECO:0007669"/>
    <property type="project" value="InterPro"/>
</dbReference>
<dbReference type="GO" id="GO:0000786">
    <property type="term" value="C:nucleosome"/>
    <property type="evidence" value="ECO:0007669"/>
    <property type="project" value="UniProtKB-KW"/>
</dbReference>
<dbReference type="PANTHER" id="PTHR23430">
    <property type="entry name" value="HISTONE H2A"/>
    <property type="match status" value="1"/>
</dbReference>
<dbReference type="AlphaFoldDB" id="A0A2K6SU76"/>
<comment type="subunit">
    <text evidence="6">The nucleosome is a histone octamer containing two molecules each of H2A, H2B, H3 and H4 assembled in one H3-H4 heterotetramer and two H2A-H2B heterodimers. The octamer wraps approximately 147 bp of DNA.</text>
</comment>
<dbReference type="GO" id="GO:0003677">
    <property type="term" value="F:DNA binding"/>
    <property type="evidence" value="ECO:0007669"/>
    <property type="project" value="UniProtKB-KW"/>
</dbReference>
<dbReference type="GeneTree" id="ENSGT00900000140979"/>
<accession>A0A2K6SU76</accession>
<dbReference type="InterPro" id="IPR032454">
    <property type="entry name" value="Histone_H2A_C"/>
</dbReference>
<reference evidence="8" key="1">
    <citation type="submission" date="2025-08" db="UniProtKB">
        <authorList>
            <consortium name="Ensembl"/>
        </authorList>
    </citation>
    <scope>IDENTIFICATION</scope>
</reference>
<protein>
    <recommendedName>
        <fullName evidence="6">Histone H2A</fullName>
    </recommendedName>
</protein>
<keyword evidence="9" id="KW-1185">Reference proteome</keyword>
<dbReference type="OMA" id="HLQIAIH"/>
<keyword evidence="2 6" id="KW-0158">Chromosome</keyword>
<evidence type="ECO:0000256" key="1">
    <source>
        <dbReference type="ARBA" id="ARBA00004286"/>
    </source>
</evidence>